<evidence type="ECO:0000313" key="4">
    <source>
        <dbReference type="EMBL" id="RHZ96386.1"/>
    </source>
</evidence>
<organism evidence="4 5">
    <name type="scientific">Cereibacter sphaeroides</name>
    <name type="common">Rhodobacter sphaeroides</name>
    <dbReference type="NCBI Taxonomy" id="1063"/>
    <lineage>
        <taxon>Bacteria</taxon>
        <taxon>Pseudomonadati</taxon>
        <taxon>Pseudomonadota</taxon>
        <taxon>Alphaproteobacteria</taxon>
        <taxon>Rhodobacterales</taxon>
        <taxon>Paracoccaceae</taxon>
        <taxon>Cereibacter</taxon>
    </lineage>
</organism>
<feature type="domain" description="Transglycosylase SLT" evidence="3">
    <location>
        <begin position="37"/>
        <end position="154"/>
    </location>
</feature>
<dbReference type="AlphaFoldDB" id="A0AAX1UND4"/>
<evidence type="ECO:0000256" key="1">
    <source>
        <dbReference type="ARBA" id="ARBA00009387"/>
    </source>
</evidence>
<dbReference type="SUPFAM" id="SSF53955">
    <property type="entry name" value="Lysozyme-like"/>
    <property type="match status" value="1"/>
</dbReference>
<comment type="similarity">
    <text evidence="1">Belongs to the virb1 family.</text>
</comment>
<evidence type="ECO:0000313" key="5">
    <source>
        <dbReference type="Proteomes" id="UP000266305"/>
    </source>
</evidence>
<dbReference type="Gene3D" id="1.10.530.10">
    <property type="match status" value="1"/>
</dbReference>
<reference evidence="4 5" key="1">
    <citation type="submission" date="2018-08" db="EMBL/GenBank/DDBJ databases">
        <title>Draft genome sequence of Rhodobacter sphaeroides FY.</title>
        <authorList>
            <person name="Rayyan A."/>
            <person name="Meyer T.E."/>
            <person name="Kyndt J.A."/>
        </authorList>
    </citation>
    <scope>NUCLEOTIDE SEQUENCE [LARGE SCALE GENOMIC DNA]</scope>
    <source>
        <strain evidence="4 5">FY</strain>
    </source>
</reference>
<feature type="chain" id="PRO_5043556028" evidence="2">
    <location>
        <begin position="28"/>
        <end position="265"/>
    </location>
</feature>
<dbReference type="EMBL" id="QWGP01000005">
    <property type="protein sequence ID" value="RHZ96386.1"/>
    <property type="molecule type" value="Genomic_DNA"/>
</dbReference>
<dbReference type="Pfam" id="PF01464">
    <property type="entry name" value="SLT"/>
    <property type="match status" value="1"/>
</dbReference>
<proteinExistence type="inferred from homology"/>
<keyword evidence="2" id="KW-0732">Signal</keyword>
<name>A0AAX1UND4_CERSP</name>
<evidence type="ECO:0000256" key="2">
    <source>
        <dbReference type="SAM" id="SignalP"/>
    </source>
</evidence>
<dbReference type="Proteomes" id="UP000266305">
    <property type="component" value="Unassembled WGS sequence"/>
</dbReference>
<sequence>MARPLPGRGMRFALVLILTLLAAPALAADESCETLAARAGAEAGIPEGLMEAIARVESGRGGRAWPWTLNQGGRGMFFETRAEAVRMLQATVASGVSNIDVGCMQLNWRWHAPAFASADEMIDPVRNTRHAARFLHELRARLGSWEAATAAYHSADRGRGAAYLAKVEAERGGSRLAEAATDLPDEATLAAARVQGLLVLAPQPMVSLGETQGGLPRAASDIPSQGPLELRAAAPDLLAEADLPQRLRARFHAVQSFRDLLAMQP</sequence>
<protein>
    <submittedName>
        <fullName evidence="4">Lytic transglycosylase domain-containing protein</fullName>
    </submittedName>
</protein>
<accession>A0AAX1UND4</accession>
<evidence type="ECO:0000259" key="3">
    <source>
        <dbReference type="Pfam" id="PF01464"/>
    </source>
</evidence>
<feature type="signal peptide" evidence="2">
    <location>
        <begin position="1"/>
        <end position="27"/>
    </location>
</feature>
<gene>
    <name evidence="4" type="ORF">D1114_06645</name>
</gene>
<comment type="caution">
    <text evidence="4">The sequence shown here is derived from an EMBL/GenBank/DDBJ whole genome shotgun (WGS) entry which is preliminary data.</text>
</comment>
<dbReference type="InterPro" id="IPR023346">
    <property type="entry name" value="Lysozyme-like_dom_sf"/>
</dbReference>
<dbReference type="InterPro" id="IPR008258">
    <property type="entry name" value="Transglycosylase_SLT_dom_1"/>
</dbReference>